<protein>
    <submittedName>
        <fullName evidence="2">Variant surface glycoprotein 1125.3058</fullName>
    </submittedName>
</protein>
<reference evidence="2" key="1">
    <citation type="submission" date="2016-08" db="EMBL/GenBank/DDBJ databases">
        <title>VSG repertoire of Trypanosoma brucei EATRO 1125.</title>
        <authorList>
            <person name="Cross G.A."/>
        </authorList>
    </citation>
    <scope>NUCLEOTIDE SEQUENCE</scope>
    <source>
        <strain evidence="2">EATRO 1125</strain>
    </source>
</reference>
<feature type="compositionally biased region" description="Basic and acidic residues" evidence="1">
    <location>
        <begin position="439"/>
        <end position="460"/>
    </location>
</feature>
<dbReference type="AlphaFoldDB" id="A0A1J0R9C7"/>
<dbReference type="EMBL" id="KX700479">
    <property type="protein sequence ID" value="APD74435.1"/>
    <property type="molecule type" value="Genomic_DNA"/>
</dbReference>
<organism evidence="2">
    <name type="scientific">Trypanosoma brucei</name>
    <dbReference type="NCBI Taxonomy" id="5691"/>
    <lineage>
        <taxon>Eukaryota</taxon>
        <taxon>Discoba</taxon>
        <taxon>Euglenozoa</taxon>
        <taxon>Kinetoplastea</taxon>
        <taxon>Metakinetoplastina</taxon>
        <taxon>Trypanosomatida</taxon>
        <taxon>Trypanosomatidae</taxon>
        <taxon>Trypanosoma</taxon>
    </lineage>
</organism>
<evidence type="ECO:0000256" key="1">
    <source>
        <dbReference type="SAM" id="MobiDB-lite"/>
    </source>
</evidence>
<accession>A0A1J0R9C7</accession>
<proteinExistence type="predicted"/>
<feature type="region of interest" description="Disordered" evidence="1">
    <location>
        <begin position="431"/>
        <end position="475"/>
    </location>
</feature>
<sequence length="500" mass="53358">MQDAKANAQQLRHFGAVCAVFMYAMLKHTRAEPDPETAANTAAADFCTLDAYHTKISDELTNWLNAATARTATLSKQAKLYSLASEIYADGPKFRAYKLLAAITTQRANEAAEDTKLRAPKLTAALTAIATKRAVLRTMQSLVGTTKHGPNTKHTADNSAANTIMRSGGHYGRCSATITIARQYSTDCSATRSKEADLDRIKDALDGLKKVKTVAAKKITHKTIKVAAEAVGTQTSTQSNWKTHATGTHCLTDAGAGSAAASEGSGAAITEMHVEGELQASEIILDGPGEKPATDLDLDVGNGRVPTLISDKVLASALREATQAKPKIINTLDSETLKTLAGTTAGKAMYEALQRGRDRPQTENPTDELIAQTLFGTAEGTVASTYLKYLSEDSHSIPGKETITGSTKELASATNYDKAMAYYTERNQRKAAATAAGGKPEEDTKADSADKPGEKKDGDNKAATTESVATEESKCDTTKCTWNKEKVSAKLKREQLLFQL</sequence>
<dbReference type="VEuPathDB" id="TriTrypDB:Tb427_000100700"/>
<dbReference type="VEuPathDB" id="TriTrypDB:Tb10.v4.0122"/>
<name>A0A1J0R9C7_9TRYP</name>
<evidence type="ECO:0000313" key="2">
    <source>
        <dbReference type="EMBL" id="APD74435.1"/>
    </source>
</evidence>